<name>A0ABW2KQZ6_9ACTN</name>
<gene>
    <name evidence="1" type="ORF">ACFQRF_27390</name>
</gene>
<evidence type="ECO:0000313" key="2">
    <source>
        <dbReference type="Proteomes" id="UP001596540"/>
    </source>
</evidence>
<accession>A0ABW2KQZ6</accession>
<proteinExistence type="predicted"/>
<dbReference type="RefSeq" id="WP_379874335.1">
    <property type="nucleotide sequence ID" value="NZ_JBHTBH010000023.1"/>
</dbReference>
<dbReference type="Proteomes" id="UP001596540">
    <property type="component" value="Unassembled WGS sequence"/>
</dbReference>
<comment type="caution">
    <text evidence="1">The sequence shown here is derived from an EMBL/GenBank/DDBJ whole genome shotgun (WGS) entry which is preliminary data.</text>
</comment>
<evidence type="ECO:0000313" key="1">
    <source>
        <dbReference type="EMBL" id="MFC7331474.1"/>
    </source>
</evidence>
<protein>
    <recommendedName>
        <fullName evidence="3">Antitoxin</fullName>
    </recommendedName>
</protein>
<keyword evidence="2" id="KW-1185">Reference proteome</keyword>
<organism evidence="1 2">
    <name type="scientific">Marinactinospora rubrisoli</name>
    <dbReference type="NCBI Taxonomy" id="2715399"/>
    <lineage>
        <taxon>Bacteria</taxon>
        <taxon>Bacillati</taxon>
        <taxon>Actinomycetota</taxon>
        <taxon>Actinomycetes</taxon>
        <taxon>Streptosporangiales</taxon>
        <taxon>Nocardiopsidaceae</taxon>
        <taxon>Marinactinospora</taxon>
    </lineage>
</organism>
<reference evidence="2" key="1">
    <citation type="journal article" date="2019" name="Int. J. Syst. Evol. Microbiol.">
        <title>The Global Catalogue of Microorganisms (GCM) 10K type strain sequencing project: providing services to taxonomists for standard genome sequencing and annotation.</title>
        <authorList>
            <consortium name="The Broad Institute Genomics Platform"/>
            <consortium name="The Broad Institute Genome Sequencing Center for Infectious Disease"/>
            <person name="Wu L."/>
            <person name="Ma J."/>
        </authorList>
    </citation>
    <scope>NUCLEOTIDE SEQUENCE [LARGE SCALE GENOMIC DNA]</scope>
    <source>
        <strain evidence="2">CGMCC 4.7382</strain>
    </source>
</reference>
<evidence type="ECO:0008006" key="3">
    <source>
        <dbReference type="Google" id="ProtNLM"/>
    </source>
</evidence>
<dbReference type="EMBL" id="JBHTBH010000023">
    <property type="protein sequence ID" value="MFC7331474.1"/>
    <property type="molecule type" value="Genomic_DNA"/>
</dbReference>
<sequence>MGSRKRAMENLKNAKRALAEVIEQDKKAGRDYETDNRVVADHAVRIAEKQAREAGVPAWRR</sequence>